<dbReference type="Proteomes" id="UP000828443">
    <property type="component" value="Segment"/>
</dbReference>
<evidence type="ECO:0000313" key="2">
    <source>
        <dbReference type="Proteomes" id="UP000828443"/>
    </source>
</evidence>
<dbReference type="GeneID" id="77953251"/>
<dbReference type="RefSeq" id="YP_010676886.1">
    <property type="nucleotide sequence ID" value="NC_071015.1"/>
</dbReference>
<organism evidence="1 2">
    <name type="scientific">Kosakonia phage Kc263</name>
    <dbReference type="NCBI Taxonomy" id="2863194"/>
    <lineage>
        <taxon>Viruses</taxon>
        <taxon>Duplodnaviria</taxon>
        <taxon>Heunggongvirae</taxon>
        <taxon>Uroviricota</taxon>
        <taxon>Caudoviricetes</taxon>
        <taxon>Chimalliviridae</taxon>
        <taxon>Branisovskavirus</taxon>
        <taxon>Branisovskavirus Kc263</taxon>
    </lineage>
</organism>
<sequence>MNTMNVQSQKATDMVATMNFRAGEIMEQLVGLSKEDQLSTLDNLRAFFRTRLNRAMGAASLPAMRDATTLLAACHKVRTIIQ</sequence>
<reference evidence="1" key="1">
    <citation type="journal article" date="2021" name="Viruses">
        <title>Novel Viruses That Lyse Plant and Human Strains of Kosakonia cowanii.</title>
        <authorList>
            <person name="Petrzik K."/>
            <person name="Brazdova S."/>
            <person name="Krawczyk K."/>
        </authorList>
    </citation>
    <scope>NUCLEOTIDE SEQUENCE</scope>
</reference>
<name>A0AAE7WI42_9CAUD</name>
<protein>
    <submittedName>
        <fullName evidence="1">Chaperone</fullName>
    </submittedName>
</protein>
<proteinExistence type="predicted"/>
<accession>A0AAE7WI42</accession>
<dbReference type="EMBL" id="MZ348422">
    <property type="protein sequence ID" value="QYN80074.1"/>
    <property type="molecule type" value="Genomic_DNA"/>
</dbReference>
<keyword evidence="2" id="KW-1185">Reference proteome</keyword>
<dbReference type="KEGG" id="vg:77953251"/>
<evidence type="ECO:0000313" key="1">
    <source>
        <dbReference type="EMBL" id="QYN80074.1"/>
    </source>
</evidence>